<accession>A0A1S7SDE0</accession>
<protein>
    <submittedName>
        <fullName evidence="1">Uncharacterized protein</fullName>
    </submittedName>
</protein>
<proteinExistence type="predicted"/>
<reference evidence="1 2" key="1">
    <citation type="submission" date="2016-01" db="EMBL/GenBank/DDBJ databases">
        <authorList>
            <person name="Oliw E.H."/>
        </authorList>
    </citation>
    <scope>NUCLEOTIDE SEQUENCE [LARGE SCALE GENOMIC DNA]</scope>
    <source>
        <strain evidence="1 2">Kerr 14</strain>
    </source>
</reference>
<dbReference type="EMBL" id="FBWC01000041">
    <property type="protein sequence ID" value="CUX66992.1"/>
    <property type="molecule type" value="Genomic_DNA"/>
</dbReference>
<sequence length="86" mass="9488">MMAPLSVWLISAGLEGDTALALHLFRRIGLSPQHPLVVGAARRPPPPSPLWSWGAQRSVSAELRRKGVMLTLLWRGYKASDPDGYR</sequence>
<name>A0A1S7SDE0_AGRTU</name>
<dbReference type="Proteomes" id="UP000191897">
    <property type="component" value="Unassembled WGS sequence"/>
</dbReference>
<evidence type="ECO:0000313" key="1">
    <source>
        <dbReference type="EMBL" id="CUX66992.1"/>
    </source>
</evidence>
<evidence type="ECO:0000313" key="2">
    <source>
        <dbReference type="Proteomes" id="UP000191897"/>
    </source>
</evidence>
<dbReference type="AlphaFoldDB" id="A0A1S7SDE0"/>
<organism evidence="1 2">
    <name type="scientific">Agrobacterium tumefaciens str. Kerr 14</name>
    <dbReference type="NCBI Taxonomy" id="1183424"/>
    <lineage>
        <taxon>Bacteria</taxon>
        <taxon>Pseudomonadati</taxon>
        <taxon>Pseudomonadota</taxon>
        <taxon>Alphaproteobacteria</taxon>
        <taxon>Hyphomicrobiales</taxon>
        <taxon>Rhizobiaceae</taxon>
        <taxon>Rhizobium/Agrobacterium group</taxon>
        <taxon>Agrobacterium</taxon>
        <taxon>Agrobacterium tumefaciens complex</taxon>
    </lineage>
</organism>
<gene>
    <name evidence="1" type="ORF">AGR4C_pb20037</name>
</gene>